<accession>A0A8T5BYN7</accession>
<dbReference type="EMBL" id="JAERQW010000005">
    <property type="protein sequence ID" value="MBS8127891.1"/>
    <property type="molecule type" value="Genomic_DNA"/>
</dbReference>
<dbReference type="SUPFAM" id="SSF117916">
    <property type="entry name" value="Fe-S cluster assembly (FSCA) domain-like"/>
    <property type="match status" value="1"/>
</dbReference>
<reference evidence="3" key="1">
    <citation type="journal article" date="2021" name="Nat. Microbiol.">
        <title>Cell division in the archaeon Haloferax volcanii relies on two FtsZ proteins with distinct functions in division ring assembly and constriction.</title>
        <authorList>
            <person name="Liao Y."/>
            <person name="Ithurbide S."/>
            <person name="Evenhuis C."/>
            <person name="Loewe J."/>
            <person name="Duggin I.G."/>
        </authorList>
    </citation>
    <scope>NUCLEOTIDE SEQUENCE</scope>
    <source>
        <strain evidence="3">H98</strain>
        <strain evidence="6">ID112 - delta_ftsZ1_delta_ftsZ2</strain>
        <strain evidence="4">ID76 - delta_ftsZ1</strain>
        <strain evidence="5">ID77 - delta_ftsZ2</strain>
    </source>
</reference>
<evidence type="ECO:0000313" key="7">
    <source>
        <dbReference type="Proteomes" id="UP000679371"/>
    </source>
</evidence>
<dbReference type="EMBL" id="JAERQX010000005">
    <property type="protein sequence ID" value="MBS8131756.1"/>
    <property type="molecule type" value="Genomic_DNA"/>
</dbReference>
<evidence type="ECO:0000313" key="6">
    <source>
        <dbReference type="EMBL" id="MBS8131756.1"/>
    </source>
</evidence>
<feature type="region of interest" description="Disordered" evidence="1">
    <location>
        <begin position="627"/>
        <end position="657"/>
    </location>
</feature>
<dbReference type="GO" id="GO:0016226">
    <property type="term" value="P:iron-sulfur cluster assembly"/>
    <property type="evidence" value="ECO:0007669"/>
    <property type="project" value="InterPro"/>
</dbReference>
<dbReference type="InterPro" id="IPR006311">
    <property type="entry name" value="TAT_signal"/>
</dbReference>
<dbReference type="InterPro" id="IPR011044">
    <property type="entry name" value="Quino_amine_DH_bsu"/>
</dbReference>
<protein>
    <submittedName>
        <fullName evidence="3">NifU family protein</fullName>
    </submittedName>
</protein>
<feature type="region of interest" description="Disordered" evidence="1">
    <location>
        <begin position="528"/>
        <end position="548"/>
    </location>
</feature>
<dbReference type="SMR" id="A0A8T5BYN7"/>
<feature type="domain" description="NIF system FeS cluster assembly NifU C-terminal" evidence="2">
    <location>
        <begin position="568"/>
        <end position="625"/>
    </location>
</feature>
<dbReference type="Proteomes" id="UP000679789">
    <property type="component" value="Unassembled WGS sequence"/>
</dbReference>
<feature type="compositionally biased region" description="Low complexity" evidence="1">
    <location>
        <begin position="446"/>
        <end position="469"/>
    </location>
</feature>
<dbReference type="InterPro" id="IPR001075">
    <property type="entry name" value="NIF_FeS_clus_asmbl_NifU_C"/>
</dbReference>
<evidence type="ECO:0000313" key="3">
    <source>
        <dbReference type="EMBL" id="MBS8119008.1"/>
    </source>
</evidence>
<feature type="region of interest" description="Disordered" evidence="1">
    <location>
        <begin position="411"/>
        <end position="469"/>
    </location>
</feature>
<proteinExistence type="predicted"/>
<dbReference type="Proteomes" id="UP000678484">
    <property type="component" value="Unassembled WGS sequence"/>
</dbReference>
<evidence type="ECO:0000259" key="2">
    <source>
        <dbReference type="Pfam" id="PF01106"/>
    </source>
</evidence>
<dbReference type="GO" id="GO:0005506">
    <property type="term" value="F:iron ion binding"/>
    <property type="evidence" value="ECO:0007669"/>
    <property type="project" value="InterPro"/>
</dbReference>
<organism evidence="3 7">
    <name type="scientific">Haloferax volcanii</name>
    <name type="common">Halobacterium volcanii</name>
    <dbReference type="NCBI Taxonomy" id="2246"/>
    <lineage>
        <taxon>Archaea</taxon>
        <taxon>Methanobacteriati</taxon>
        <taxon>Methanobacteriota</taxon>
        <taxon>Stenosarchaea group</taxon>
        <taxon>Halobacteria</taxon>
        <taxon>Halobacteriales</taxon>
        <taxon>Haloferacaceae</taxon>
        <taxon>Haloferax</taxon>
    </lineage>
</organism>
<dbReference type="Proteomes" id="UP000679371">
    <property type="component" value="Unassembled WGS sequence"/>
</dbReference>
<dbReference type="AlphaFoldDB" id="A0A8T5BYN7"/>
<dbReference type="EMBL" id="JAERQV010000005">
    <property type="protein sequence ID" value="MBS8124022.1"/>
    <property type="molecule type" value="Genomic_DNA"/>
</dbReference>
<name>A0A8T5BYN7_HALVO</name>
<dbReference type="InterPro" id="IPR013211">
    <property type="entry name" value="LVIVD"/>
</dbReference>
<dbReference type="InterPro" id="IPR034904">
    <property type="entry name" value="FSCA_dom_sf"/>
</dbReference>
<dbReference type="GO" id="GO:0051536">
    <property type="term" value="F:iron-sulfur cluster binding"/>
    <property type="evidence" value="ECO:0007669"/>
    <property type="project" value="InterPro"/>
</dbReference>
<evidence type="ECO:0000313" key="4">
    <source>
        <dbReference type="EMBL" id="MBS8124022.1"/>
    </source>
</evidence>
<dbReference type="SUPFAM" id="SSF50969">
    <property type="entry name" value="YVTN repeat-like/Quinoprotein amine dehydrogenase"/>
    <property type="match status" value="1"/>
</dbReference>
<comment type="caution">
    <text evidence="3">The sequence shown here is derived from an EMBL/GenBank/DDBJ whole genome shotgun (WGS) entry which is preliminary data.</text>
</comment>
<dbReference type="Pfam" id="PF08309">
    <property type="entry name" value="LVIVD"/>
    <property type="match status" value="2"/>
</dbReference>
<dbReference type="Proteomes" id="UP000676028">
    <property type="component" value="Unassembled WGS sequence"/>
</dbReference>
<dbReference type="Pfam" id="PF01106">
    <property type="entry name" value="NifU"/>
    <property type="match status" value="1"/>
</dbReference>
<gene>
    <name evidence="3" type="ORF">JK351_07520</name>
    <name evidence="6" type="ORF">JK352_07530</name>
    <name evidence="5" type="ORF">JK353_07535</name>
    <name evidence="4" type="ORF">JK354_07530</name>
</gene>
<dbReference type="Gene3D" id="3.30.300.130">
    <property type="entry name" value="Fe-S cluster assembly (FSCA)"/>
    <property type="match status" value="1"/>
</dbReference>
<feature type="region of interest" description="Disordered" evidence="1">
    <location>
        <begin position="491"/>
        <end position="512"/>
    </location>
</feature>
<evidence type="ECO:0000313" key="5">
    <source>
        <dbReference type="EMBL" id="MBS8127891.1"/>
    </source>
</evidence>
<sequence>MDRRQFLRTVGASALAVSTAAVVGSRPATAHPGPFEPLGRIDIDGAKEAVVSADGETVFVAATSGYAVVDISAPERQELLAERRDPLSDREDGPFRGLYDAKLDGDTLLVVGPANPIPGAPAGVLVVDVSDPATPEEIAFHETEFPIHNCFAADGRAYLTANDGDRNPLVVLDIDSGDELGRWSVVDADDRWADVPPSMRSVHDVWVHDRVAHVALWDAGTWLVDLSDPASPWVLGAVSPGDPEEIAALTPRGRNRERRTPPGNHHYVATDDAGDLLGVGVESWAIEVDRDDGTTELVGGPSGVELWDVTDPANPERRSTIEPPASPDPTLGGVWTTAHNFDFRDDRLYTSWYRGGVKRHDVSDPTDPVELAWWRDPERASFWTAQYAYPFADEGVFVASSRGVGDASPALYTFPDHAGDQRDPPTLRAEPTTEPLVNTPTPTPSPSGNETAASASETESSTSTTDAPGFGLGVGAAALGVAGWLVRVTSGATESDRRSRPRASTGTPHRVVPASNLSRTTEIAFLSPAGASGEPFHSNPWGSKHRSMSDESESLKERVETWMVGQMPIIQMHGGNSVVRKADAESGEVVVELGGACAGCGISNITAQNIQSDLIMTFDEITDVQVKVPSSGDHGSSTVEGGRGGELQYGDEGPGHF</sequence>
<dbReference type="PROSITE" id="PS51318">
    <property type="entry name" value="TAT"/>
    <property type="match status" value="1"/>
</dbReference>
<evidence type="ECO:0000256" key="1">
    <source>
        <dbReference type="SAM" id="MobiDB-lite"/>
    </source>
</evidence>
<dbReference type="EMBL" id="JAERQU010000005">
    <property type="protein sequence ID" value="MBS8119008.1"/>
    <property type="molecule type" value="Genomic_DNA"/>
</dbReference>
<feature type="region of interest" description="Disordered" evidence="1">
    <location>
        <begin position="311"/>
        <end position="333"/>
    </location>
</feature>